<dbReference type="AlphaFoldDB" id="A0A4R8ZVA3"/>
<gene>
    <name evidence="2" type="ORF">E3T55_16465</name>
</gene>
<dbReference type="PANTHER" id="PTHR10357">
    <property type="entry name" value="ALPHA-AMYLASE FAMILY MEMBER"/>
    <property type="match status" value="1"/>
</dbReference>
<sequence>MIERIGFGTGQVDSGTFRVRLSLGESLTVGLGVTATSPAELAGAAAFVWTNYGAQNPGNFSALPMTSTPPTDAHQQAFALTLDPAVPGTVIATAFVVLDGICYWAPEFAAPGTRGAEYGLVNRLVFRVSDPAIVHLNVRELPIDKVNARSDSTDISLIEDLIDDQPNWYTLQKLHDEGVNCVWLQVPYRLDPWDGRDTHDDAGSDYASNDWFSIDPDLSRESRGVPPWDLDRQHRLANIAMKRLVDKAHDLGLKVLLEIAPNHVGHNFIYRDAFGAGPGTDVPRRDYAQSAIDVAQRAQIGQRLASGDYPDELKNYAEYMLPQMYAAHYSDGRYNPQGANSVYETYSPDWAGLWADVKHLNHGGHGGQGIWTASTPQNFHVLAYIGRAMAWAAKEFGVDGFRIDHVFGMPFHFFEQTLPWVEMKVREQRGPAASMIWVAEDHNRKDYTSCVSDVIQATGYMGMLQAFADRDINRVWGALTAVEHAHEFLATGNHDERRGIEFFGGDLLAFGNAIMTMQLLGGALLTLTGDEYGERQQLAFKSKGGIPTVWQKRQGLLPIECANLAYWVGRGAQLRNEHPALRGSRRERLAQITAGGPQPMLAWSRSGTDAADAPLLFVSSLDRARWATGVFDVGGSARSWLLQHPADYYQVRDLIGFDPGRYLWSRPLLGQQLLDAGLGIGLQPNQIQALQLERVV</sequence>
<dbReference type="Gene3D" id="3.20.20.80">
    <property type="entry name" value="Glycosidases"/>
    <property type="match status" value="1"/>
</dbReference>
<accession>A0A4R8ZVA3</accession>
<evidence type="ECO:0000313" key="3">
    <source>
        <dbReference type="Proteomes" id="UP000297447"/>
    </source>
</evidence>
<dbReference type="InterPro" id="IPR006047">
    <property type="entry name" value="GH13_cat_dom"/>
</dbReference>
<proteinExistence type="predicted"/>
<dbReference type="SUPFAM" id="SSF51445">
    <property type="entry name" value="(Trans)glycosidases"/>
    <property type="match status" value="1"/>
</dbReference>
<name>A0A4R8ZVA3_9MICO</name>
<evidence type="ECO:0000259" key="1">
    <source>
        <dbReference type="SMART" id="SM00642"/>
    </source>
</evidence>
<dbReference type="Proteomes" id="UP000297447">
    <property type="component" value="Unassembled WGS sequence"/>
</dbReference>
<dbReference type="OrthoDB" id="9805159at2"/>
<reference evidence="2 3" key="1">
    <citation type="submission" date="2019-03" db="EMBL/GenBank/DDBJ databases">
        <title>Genomics of glacier-inhabiting Cryobacterium strains.</title>
        <authorList>
            <person name="Liu Q."/>
            <person name="Xin Y.-H."/>
        </authorList>
    </citation>
    <scope>NUCLEOTIDE SEQUENCE [LARGE SCALE GENOMIC DNA]</scope>
    <source>
        <strain evidence="2 3">Hh14</strain>
    </source>
</reference>
<dbReference type="EMBL" id="SOHE01000069">
    <property type="protein sequence ID" value="TFD46963.1"/>
    <property type="molecule type" value="Genomic_DNA"/>
</dbReference>
<dbReference type="RefSeq" id="WP_134520639.1">
    <property type="nucleotide sequence ID" value="NZ_SOHE01000069.1"/>
</dbReference>
<organism evidence="2 3">
    <name type="scientific">Cryobacterium frigoriphilum</name>
    <dbReference type="NCBI Taxonomy" id="1259150"/>
    <lineage>
        <taxon>Bacteria</taxon>
        <taxon>Bacillati</taxon>
        <taxon>Actinomycetota</taxon>
        <taxon>Actinomycetes</taxon>
        <taxon>Micrococcales</taxon>
        <taxon>Microbacteriaceae</taxon>
        <taxon>Cryobacterium</taxon>
    </lineage>
</organism>
<keyword evidence="3" id="KW-1185">Reference proteome</keyword>
<comment type="caution">
    <text evidence="2">The sequence shown here is derived from an EMBL/GenBank/DDBJ whole genome shotgun (WGS) entry which is preliminary data.</text>
</comment>
<evidence type="ECO:0000313" key="2">
    <source>
        <dbReference type="EMBL" id="TFD46963.1"/>
    </source>
</evidence>
<feature type="domain" description="Glycosyl hydrolase family 13 catalytic" evidence="1">
    <location>
        <begin position="148"/>
        <end position="560"/>
    </location>
</feature>
<dbReference type="GO" id="GO:0005975">
    <property type="term" value="P:carbohydrate metabolic process"/>
    <property type="evidence" value="ECO:0007669"/>
    <property type="project" value="InterPro"/>
</dbReference>
<protein>
    <recommendedName>
        <fullName evidence="1">Glycosyl hydrolase family 13 catalytic domain-containing protein</fullName>
    </recommendedName>
</protein>
<dbReference type="SMART" id="SM00642">
    <property type="entry name" value="Aamy"/>
    <property type="match status" value="1"/>
</dbReference>
<dbReference type="InterPro" id="IPR017853">
    <property type="entry name" value="GH"/>
</dbReference>